<keyword evidence="1" id="KW-0175">Coiled coil</keyword>
<keyword evidence="3" id="KW-1185">Reference proteome</keyword>
<protein>
    <submittedName>
        <fullName evidence="2">Uncharacterized protein</fullName>
    </submittedName>
</protein>
<gene>
    <name evidence="2" type="ORF">QQ008_27900</name>
</gene>
<proteinExistence type="predicted"/>
<name>A0ABT8KWT6_9BACT</name>
<evidence type="ECO:0000256" key="1">
    <source>
        <dbReference type="SAM" id="Coils"/>
    </source>
</evidence>
<accession>A0ABT8KWT6</accession>
<sequence>MKGNFCLILPVLMMLLASGSVLHAQEISPDIDNTAVSHSVTRPDSITHQKQLTLIRHKIDSLKKLGLPHESYLAKLDSLKKFSPAGFLSKLQKRSDSLKGLIEKPSFGFQNKLDSLGGLDPTQKISEETARLERKLNKKVDTIGSKLNSKLERLTGNKTLSDSLGNKSKMVTDKLEKLKGDIPASESVNDISGLKDKAGLGNIDPLKGTDEKTDKLLSQVKPLNEVNDKAGELSVLPKKEIGRLKFSNEITQITDQTGKIEEIANKATAYGKEAQNLAEDGIGKAQQLPETLEHKAENLKEIKALKENQSQLQPYTDELQNLGKEDYAKEKVVNKVKEKAVNHFADHQDKLKAAHDKLAKLKRKYSSVESINNLPKRPPNPMKDKSFKERLIMGGNFQVHKGDPLGVDLSPSLGYRFNKRLSSGVGGTYRTTIDEDEKYLLTREKELYGIRAWSAFDVWKGLFAHGEFEMLSSPIDKKIGILEAGTNTWTKGALLGAGRTHKIAGRIKGKITVLYNFLFEKGGPYTKPWNIRFGIELPPAKPKKKDKTNEPKKIE</sequence>
<comment type="caution">
    <text evidence="2">The sequence shown here is derived from an EMBL/GenBank/DDBJ whole genome shotgun (WGS) entry which is preliminary data.</text>
</comment>
<dbReference type="RefSeq" id="WP_346755261.1">
    <property type="nucleotide sequence ID" value="NZ_JAUJEA010000016.1"/>
</dbReference>
<dbReference type="Proteomes" id="UP001172082">
    <property type="component" value="Unassembled WGS sequence"/>
</dbReference>
<evidence type="ECO:0000313" key="3">
    <source>
        <dbReference type="Proteomes" id="UP001172082"/>
    </source>
</evidence>
<organism evidence="2 3">
    <name type="scientific">Splendidivirga corallicola</name>
    <dbReference type="NCBI Taxonomy" id="3051826"/>
    <lineage>
        <taxon>Bacteria</taxon>
        <taxon>Pseudomonadati</taxon>
        <taxon>Bacteroidota</taxon>
        <taxon>Cytophagia</taxon>
        <taxon>Cytophagales</taxon>
        <taxon>Splendidivirgaceae</taxon>
        <taxon>Splendidivirga</taxon>
    </lineage>
</organism>
<dbReference type="EMBL" id="JAUJEA010000016">
    <property type="protein sequence ID" value="MDN5205239.1"/>
    <property type="molecule type" value="Genomic_DNA"/>
</dbReference>
<evidence type="ECO:0000313" key="2">
    <source>
        <dbReference type="EMBL" id="MDN5205239.1"/>
    </source>
</evidence>
<reference evidence="2" key="1">
    <citation type="submission" date="2023-06" db="EMBL/GenBank/DDBJ databases">
        <title>Genomic of Parafulvivirga corallium.</title>
        <authorList>
            <person name="Wang G."/>
        </authorList>
    </citation>
    <scope>NUCLEOTIDE SEQUENCE</scope>
    <source>
        <strain evidence="2">BMA10</strain>
    </source>
</reference>
<feature type="coiled-coil region" evidence="1">
    <location>
        <begin position="344"/>
        <end position="371"/>
    </location>
</feature>